<reference evidence="1" key="1">
    <citation type="submission" date="2020-08" db="EMBL/GenBank/DDBJ databases">
        <title>Genome public.</title>
        <authorList>
            <person name="Liu C."/>
            <person name="Sun Q."/>
        </authorList>
    </citation>
    <scope>NUCLEOTIDE SEQUENCE</scope>
    <source>
        <strain evidence="1">NSJ-32</strain>
    </source>
</reference>
<proteinExistence type="predicted"/>
<dbReference type="InterPro" id="IPR002187">
    <property type="entry name" value="N-reg_PII"/>
</dbReference>
<dbReference type="RefSeq" id="WP_177718972.1">
    <property type="nucleotide sequence ID" value="NZ_JACRSQ010000001.1"/>
</dbReference>
<dbReference type="Proteomes" id="UP000657006">
    <property type="component" value="Unassembled WGS sequence"/>
</dbReference>
<comment type="caution">
    <text evidence="1">The sequence shown here is derived from an EMBL/GenBank/DDBJ whole genome shotgun (WGS) entry which is preliminary data.</text>
</comment>
<dbReference type="GO" id="GO:0030234">
    <property type="term" value="F:enzyme regulator activity"/>
    <property type="evidence" value="ECO:0007669"/>
    <property type="project" value="InterPro"/>
</dbReference>
<dbReference type="InterPro" id="IPR011322">
    <property type="entry name" value="N-reg_PII-like_a/b"/>
</dbReference>
<dbReference type="PROSITE" id="PS51343">
    <property type="entry name" value="PII_GLNB_DOM"/>
    <property type="match status" value="1"/>
</dbReference>
<protein>
    <submittedName>
        <fullName evidence="1">Transposase</fullName>
    </submittedName>
</protein>
<dbReference type="SUPFAM" id="SSF54913">
    <property type="entry name" value="GlnB-like"/>
    <property type="match status" value="1"/>
</dbReference>
<evidence type="ECO:0000313" key="1">
    <source>
        <dbReference type="EMBL" id="MBC8542103.1"/>
    </source>
</evidence>
<dbReference type="EMBL" id="JACRSQ010000001">
    <property type="protein sequence ID" value="MBC8542103.1"/>
    <property type="molecule type" value="Genomic_DNA"/>
</dbReference>
<organism evidence="1 2">
    <name type="scientific">Bianquea renquensis</name>
    <dbReference type="NCBI Taxonomy" id="2763661"/>
    <lineage>
        <taxon>Bacteria</taxon>
        <taxon>Bacillati</taxon>
        <taxon>Bacillota</taxon>
        <taxon>Clostridia</taxon>
        <taxon>Eubacteriales</taxon>
        <taxon>Bianqueaceae</taxon>
        <taxon>Bianquea</taxon>
    </lineage>
</organism>
<dbReference type="GO" id="GO:0006808">
    <property type="term" value="P:regulation of nitrogen utilization"/>
    <property type="evidence" value="ECO:0007669"/>
    <property type="project" value="InterPro"/>
</dbReference>
<evidence type="ECO:0000313" key="2">
    <source>
        <dbReference type="Proteomes" id="UP000657006"/>
    </source>
</evidence>
<name>A0A926I049_9FIRM</name>
<sequence>MNPNDKHAPLRALFLITTPKLSEKAAEMFQRGAIPLQYQWNAVGTVPSEMIDILGLGSPDKRILLCTLPKPFADEMLKKMKDELKLSSVNSGIAFTLPLSGANLLILRLLEQLNNGKIELQDRKDDTDMAETKYSLIAAVINQGYSEEVMEAARSAGAGGGTVVHSRRIGNKEAMGFWGMSIQEEKEMLFIVAENESKLKIMQAIGDKCGMHSDAKGIVLSLPIDTVIGME</sequence>
<dbReference type="AlphaFoldDB" id="A0A926I049"/>
<gene>
    <name evidence="1" type="ORF">H8730_00880</name>
</gene>
<keyword evidence="2" id="KW-1185">Reference proteome</keyword>
<dbReference type="InterPro" id="IPR015867">
    <property type="entry name" value="N-reg_PII/ATP_PRibTrfase_C"/>
</dbReference>
<accession>A0A926I049</accession>
<dbReference type="Gene3D" id="3.30.70.120">
    <property type="match status" value="1"/>
</dbReference>
<dbReference type="Pfam" id="PF00543">
    <property type="entry name" value="P-II"/>
    <property type="match status" value="1"/>
</dbReference>